<reference evidence="1 2" key="1">
    <citation type="journal article" date="2015" name="Genome Biol. Evol.">
        <title>Comparative Genomics of a Bacterivorous Green Alga Reveals Evolutionary Causalities and Consequences of Phago-Mixotrophic Mode of Nutrition.</title>
        <authorList>
            <person name="Burns J.A."/>
            <person name="Paasch A."/>
            <person name="Narechania A."/>
            <person name="Kim E."/>
        </authorList>
    </citation>
    <scope>NUCLEOTIDE SEQUENCE [LARGE SCALE GENOMIC DNA]</scope>
    <source>
        <strain evidence="1 2">PLY_AMNH</strain>
    </source>
</reference>
<dbReference type="AlphaFoldDB" id="A0AAE0BNN7"/>
<protein>
    <submittedName>
        <fullName evidence="1">Uncharacterized protein</fullName>
    </submittedName>
</protein>
<name>A0AAE0BNN7_9CHLO</name>
<sequence length="104" mass="11878">MSSLRSRSAPVSRAATALEFHEDEYVWVSTPVRASQRSESVDKFDYAFSYGDEELVKQLRSHGFKPNVGLTFDGLNLTLSDVHRFWVRLRAIFIDESIEAPPRS</sequence>
<organism evidence="1 2">
    <name type="scientific">Cymbomonas tetramitiformis</name>
    <dbReference type="NCBI Taxonomy" id="36881"/>
    <lineage>
        <taxon>Eukaryota</taxon>
        <taxon>Viridiplantae</taxon>
        <taxon>Chlorophyta</taxon>
        <taxon>Pyramimonadophyceae</taxon>
        <taxon>Pyramimonadales</taxon>
        <taxon>Pyramimonadaceae</taxon>
        <taxon>Cymbomonas</taxon>
    </lineage>
</organism>
<dbReference type="EMBL" id="LGRX02034077">
    <property type="protein sequence ID" value="KAK3238902.1"/>
    <property type="molecule type" value="Genomic_DNA"/>
</dbReference>
<keyword evidence="2" id="KW-1185">Reference proteome</keyword>
<comment type="caution">
    <text evidence="1">The sequence shown here is derived from an EMBL/GenBank/DDBJ whole genome shotgun (WGS) entry which is preliminary data.</text>
</comment>
<evidence type="ECO:0000313" key="2">
    <source>
        <dbReference type="Proteomes" id="UP001190700"/>
    </source>
</evidence>
<evidence type="ECO:0000313" key="1">
    <source>
        <dbReference type="EMBL" id="KAK3238902.1"/>
    </source>
</evidence>
<gene>
    <name evidence="1" type="ORF">CYMTET_51125</name>
</gene>
<accession>A0AAE0BNN7</accession>
<dbReference type="Proteomes" id="UP001190700">
    <property type="component" value="Unassembled WGS sequence"/>
</dbReference>
<proteinExistence type="predicted"/>